<name>A0A4S8N743_9ACTN</name>
<feature type="region of interest" description="Disordered" evidence="1">
    <location>
        <begin position="231"/>
        <end position="258"/>
    </location>
</feature>
<organism evidence="2 3">
    <name type="scientific">Nocardioides caeni</name>
    <dbReference type="NCBI Taxonomy" id="574700"/>
    <lineage>
        <taxon>Bacteria</taxon>
        <taxon>Bacillati</taxon>
        <taxon>Actinomycetota</taxon>
        <taxon>Actinomycetes</taxon>
        <taxon>Propionibacteriales</taxon>
        <taxon>Nocardioidaceae</taxon>
        <taxon>Nocardioides</taxon>
    </lineage>
</organism>
<dbReference type="Proteomes" id="UP000307087">
    <property type="component" value="Unassembled WGS sequence"/>
</dbReference>
<proteinExistence type="predicted"/>
<dbReference type="Gene3D" id="1.10.10.10">
    <property type="entry name" value="Winged helix-like DNA-binding domain superfamily/Winged helix DNA-binding domain"/>
    <property type="match status" value="1"/>
</dbReference>
<dbReference type="EMBL" id="STGW01000009">
    <property type="protein sequence ID" value="THV10739.1"/>
    <property type="molecule type" value="Genomic_DNA"/>
</dbReference>
<dbReference type="InterPro" id="IPR036388">
    <property type="entry name" value="WH-like_DNA-bd_sf"/>
</dbReference>
<dbReference type="AlphaFoldDB" id="A0A4S8N743"/>
<evidence type="ECO:0000313" key="3">
    <source>
        <dbReference type="Proteomes" id="UP000307087"/>
    </source>
</evidence>
<sequence length="653" mass="69390">MSVSPAPASPADATGGPHGPSYVSHADLALSFDDYYKSARDRLLLQTFALTGDLAVARSAVREAFVVAWHHWRKTARFDDPEGYVRPLAWRKAQRRTTALPLRRRKDLDPEVREVIDALDALTVTQRRALLLTQLAGVSLADMAHEVGLAAETAERELQLGAAQFATQLAIPTSHIHLMLAALADATRSVTWPRATIIRRAGAARRRAHTVIGGATAVVALVAGGAVALDSTGSRPTLDREPPPAASTTLPSGPAVNRLPDTALLPLETVRTTLPARGWAEGRTGDNSTGNGHALPCQSTRYADPKGNAAWVRSFRNGTRSSASRTFVQFAEASVSEPRATRTYQRTLRWFTACQAPADDASAIPRVQLVSTWDVAGVGDQSALLVLRSRVAQETYVVGVARSGLFTTTTSLTATVPKGQANEEGVAALLATAVDRLCTLADGGACADDPAPKVTARPAYPVGRTPWFVSEVDLPPLERDQGPWVGTPAAKLSADRNDTGAIGCDIVRLFGSFRDQEVKGNQFRTFVLSASDLPTTVGLTQTVGSLPPRAARRFVERVREQMAACPDLDASAGTEVTEIAGDGADTSLSAWHLSTALPNDETLEGDVAVVRSGTSLSVLVYVAAPGAGMADGDFADLARRARERLSRMDAYEG</sequence>
<evidence type="ECO:0000313" key="2">
    <source>
        <dbReference type="EMBL" id="THV10739.1"/>
    </source>
</evidence>
<dbReference type="OrthoDB" id="3765654at2"/>
<comment type="caution">
    <text evidence="2">The sequence shown here is derived from an EMBL/GenBank/DDBJ whole genome shotgun (WGS) entry which is preliminary data.</text>
</comment>
<gene>
    <name evidence="2" type="ORF">E9934_13440</name>
</gene>
<accession>A0A4S8N743</accession>
<dbReference type="RefSeq" id="WP_136563415.1">
    <property type="nucleotide sequence ID" value="NZ_BAABLS010000004.1"/>
</dbReference>
<keyword evidence="3" id="KW-1185">Reference proteome</keyword>
<reference evidence="2 3" key="1">
    <citation type="journal article" date="2009" name="Int. J. Syst. Evol. Microbiol.">
        <title>Nocardioides caeni sp. nov., isolated from wastewater.</title>
        <authorList>
            <person name="Yoon J.H."/>
            <person name="Kang S.J."/>
            <person name="Park S."/>
            <person name="Kim W."/>
            <person name="Oh T.K."/>
        </authorList>
    </citation>
    <scope>NUCLEOTIDE SEQUENCE [LARGE SCALE GENOMIC DNA]</scope>
    <source>
        <strain evidence="2 3">DSM 23134</strain>
    </source>
</reference>
<evidence type="ECO:0000256" key="1">
    <source>
        <dbReference type="SAM" id="MobiDB-lite"/>
    </source>
</evidence>
<protein>
    <recommendedName>
        <fullName evidence="4">RNA polymerase sigma factor 70 region 4 type 2 domain-containing protein</fullName>
    </recommendedName>
</protein>
<evidence type="ECO:0008006" key="4">
    <source>
        <dbReference type="Google" id="ProtNLM"/>
    </source>
</evidence>